<keyword evidence="4" id="KW-1185">Reference proteome</keyword>
<dbReference type="SUPFAM" id="SSF53335">
    <property type="entry name" value="S-adenosyl-L-methionine-dependent methyltransferases"/>
    <property type="match status" value="1"/>
</dbReference>
<dbReference type="GO" id="GO:0008168">
    <property type="term" value="F:methyltransferase activity"/>
    <property type="evidence" value="ECO:0007669"/>
    <property type="project" value="UniProtKB-KW"/>
</dbReference>
<feature type="domain" description="Methyltransferase" evidence="2">
    <location>
        <begin position="53"/>
        <end position="147"/>
    </location>
</feature>
<evidence type="ECO:0000259" key="2">
    <source>
        <dbReference type="Pfam" id="PF13649"/>
    </source>
</evidence>
<dbReference type="AlphaFoldDB" id="A0A3Q8X3J3"/>
<dbReference type="PANTHER" id="PTHR43861">
    <property type="entry name" value="TRANS-ACONITATE 2-METHYLTRANSFERASE-RELATED"/>
    <property type="match status" value="1"/>
</dbReference>
<dbReference type="InterPro" id="IPR029063">
    <property type="entry name" value="SAM-dependent_MTases_sf"/>
</dbReference>
<evidence type="ECO:0000256" key="1">
    <source>
        <dbReference type="ARBA" id="ARBA00022679"/>
    </source>
</evidence>
<sequence>MENIVHANQHVRSTFNETAAVYDQQRRKLIPCFDDFYGVAASLADSRHDAPRILDLGAGTGLFASLLAQRYPNASLTLIDLADNMLDVARARFDGNPNVEYVCADYTNFIAADKYDIVISGLSIHHLSDADKVQLYKNSYANLREGGVFINADQVLGHTPFIDERYKSDWRGKVEASGLTEAEIAAAYERTKLDRMTDLASQLSWLTQAGFEDVDCVYKYFNFVVMFGRKSAE</sequence>
<keyword evidence="3" id="KW-0489">Methyltransferase</keyword>
<gene>
    <name evidence="3" type="ORF">EJC50_08290</name>
</gene>
<keyword evidence="1 3" id="KW-0808">Transferase</keyword>
<name>A0A3Q8X3J3_9BACL</name>
<dbReference type="Gene3D" id="3.40.50.150">
    <property type="entry name" value="Vaccinia Virus protein VP39"/>
    <property type="match status" value="1"/>
</dbReference>
<dbReference type="Gene3D" id="6.10.140.280">
    <property type="match status" value="1"/>
</dbReference>
<protein>
    <submittedName>
        <fullName evidence="3">Class I SAM-dependent methyltransferase</fullName>
    </submittedName>
</protein>
<evidence type="ECO:0000313" key="3">
    <source>
        <dbReference type="EMBL" id="AZN39645.1"/>
    </source>
</evidence>
<dbReference type="InterPro" id="IPR041698">
    <property type="entry name" value="Methyltransf_25"/>
</dbReference>
<evidence type="ECO:0000313" key="4">
    <source>
        <dbReference type="Proteomes" id="UP000272528"/>
    </source>
</evidence>
<dbReference type="KEGG" id="palb:EJC50_08290"/>
<dbReference type="OrthoDB" id="465705at2"/>
<dbReference type="GO" id="GO:0032259">
    <property type="term" value="P:methylation"/>
    <property type="evidence" value="ECO:0007669"/>
    <property type="project" value="UniProtKB-KW"/>
</dbReference>
<proteinExistence type="predicted"/>
<dbReference type="CDD" id="cd02440">
    <property type="entry name" value="AdoMet_MTases"/>
    <property type="match status" value="1"/>
</dbReference>
<reference evidence="4" key="1">
    <citation type="submission" date="2018-12" db="EMBL/GenBank/DDBJ databases">
        <title>Genome sequence of Peanibacillus sp.</title>
        <authorList>
            <person name="Subramani G."/>
            <person name="Srinivasan S."/>
            <person name="Kim M.K."/>
        </authorList>
    </citation>
    <scope>NUCLEOTIDE SEQUENCE [LARGE SCALE GENOMIC DNA]</scope>
    <source>
        <strain evidence="4">18JY67-1</strain>
    </source>
</reference>
<dbReference type="Pfam" id="PF13649">
    <property type="entry name" value="Methyltransf_25"/>
    <property type="match status" value="1"/>
</dbReference>
<dbReference type="EMBL" id="CP034437">
    <property type="protein sequence ID" value="AZN39645.1"/>
    <property type="molecule type" value="Genomic_DNA"/>
</dbReference>
<dbReference type="Proteomes" id="UP000272528">
    <property type="component" value="Chromosome"/>
</dbReference>
<accession>A0A3Q8X3J3</accession>
<organism evidence="3 4">
    <name type="scientific">Paenibacillus albus</name>
    <dbReference type="NCBI Taxonomy" id="2495582"/>
    <lineage>
        <taxon>Bacteria</taxon>
        <taxon>Bacillati</taxon>
        <taxon>Bacillota</taxon>
        <taxon>Bacilli</taxon>
        <taxon>Bacillales</taxon>
        <taxon>Paenibacillaceae</taxon>
        <taxon>Paenibacillus</taxon>
    </lineage>
</organism>
<dbReference type="RefSeq" id="WP_126014425.1">
    <property type="nucleotide sequence ID" value="NZ_CP034437.1"/>
</dbReference>